<dbReference type="InterPro" id="IPR005517">
    <property type="entry name" value="Transl_elong_EFG/EF2_IV"/>
</dbReference>
<name>A0ABZ3CAH0_9ACTN</name>
<dbReference type="CDD" id="cd03713">
    <property type="entry name" value="EFG_mtEFG_C"/>
    <property type="match status" value="1"/>
</dbReference>
<dbReference type="InterPro" id="IPR000795">
    <property type="entry name" value="T_Tr_GTP-bd_dom"/>
</dbReference>
<feature type="domain" description="Tr-type G" evidence="3">
    <location>
        <begin position="16"/>
        <end position="282"/>
    </location>
</feature>
<evidence type="ECO:0000256" key="1">
    <source>
        <dbReference type="ARBA" id="ARBA00022741"/>
    </source>
</evidence>
<dbReference type="InterPro" id="IPR009000">
    <property type="entry name" value="Transl_B-barrel_sf"/>
</dbReference>
<dbReference type="Gene3D" id="3.30.70.870">
    <property type="entry name" value="Elongation Factor G (Translational Gtpase), domain 3"/>
    <property type="match status" value="1"/>
</dbReference>
<proteinExistence type="predicted"/>
<dbReference type="InterPro" id="IPR005225">
    <property type="entry name" value="Small_GTP-bd"/>
</dbReference>
<keyword evidence="4" id="KW-0251">Elongation factor</keyword>
<evidence type="ECO:0000313" key="5">
    <source>
        <dbReference type="Proteomes" id="UP001434337"/>
    </source>
</evidence>
<dbReference type="InterPro" id="IPR035649">
    <property type="entry name" value="EFG_V"/>
</dbReference>
<evidence type="ECO:0000259" key="3">
    <source>
        <dbReference type="PROSITE" id="PS51722"/>
    </source>
</evidence>
<dbReference type="Pfam" id="PF14492">
    <property type="entry name" value="EFG_III"/>
    <property type="match status" value="1"/>
</dbReference>
<dbReference type="Pfam" id="PF00009">
    <property type="entry name" value="GTP_EFTU"/>
    <property type="match status" value="1"/>
</dbReference>
<evidence type="ECO:0000313" key="4">
    <source>
        <dbReference type="EMBL" id="WZW99538.1"/>
    </source>
</evidence>
<evidence type="ECO:0000256" key="2">
    <source>
        <dbReference type="ARBA" id="ARBA00023134"/>
    </source>
</evidence>
<reference evidence="4 5" key="1">
    <citation type="journal article" date="2023" name="Environ Microbiome">
        <title>A coral-associated actinobacterium mitigates coral bleaching under heat stress.</title>
        <authorList>
            <person name="Li J."/>
            <person name="Zou Y."/>
            <person name="Li Q."/>
            <person name="Zhang J."/>
            <person name="Bourne D.G."/>
            <person name="Lyu Y."/>
            <person name="Liu C."/>
            <person name="Zhang S."/>
        </authorList>
    </citation>
    <scope>NUCLEOTIDE SEQUENCE [LARGE SCALE GENOMIC DNA]</scope>
    <source>
        <strain evidence="4 5">SCSIO 13291</strain>
    </source>
</reference>
<dbReference type="Gene3D" id="3.40.50.300">
    <property type="entry name" value="P-loop containing nucleotide triphosphate hydrolases"/>
    <property type="match status" value="1"/>
</dbReference>
<accession>A0ABZ3CAH0</accession>
<dbReference type="InterPro" id="IPR014721">
    <property type="entry name" value="Ribsml_uS5_D2-typ_fold_subgr"/>
</dbReference>
<sequence>MSSRVNNTEIQVNDPDDVRNVVLVGTAGSGKTSLFENLLRARVAGYRGEKSDAERLSQLYLASLVTGDVVVNLLDAPGNPDFVGELRAGIRAADAAIFVVSAADGVDGAARVLWEECAAAHLPRIIALSKMDAARGSFDDVVEELKDALGAGALPTHVPVRSGGAGPGAQAVTGTVGVLSHRFRDYAGGGDPVLVEGDERHAELVETHRGPLMEGLIQEAEDDELMDRYLEGDDPGREYLLGDLMRATAGANLFPVVPVVASSGVGTEELLSLIEFGFPTPSLHPNPTTVQLTGEEAGPPPTDPEAPLVAQVIRTTTDPFAGRLSMVRIFAGTLRADASVHVSGHRSFFAGAEDATHPDHDSAERIGQIQHAVGSRLVAKDHAIAGEIVMVPKLAHAGTGDTLSDPDHVVVVPNWRTPEALLPLAIRAASRNDEDKLATALQRLAVEDTDVRLARGASDQLVLWTTGPAHADLLLARLKDRYGVNVVQEDVKIALRETFVAKASAQGRHVKQSGGHGQYAVVTIEVEPLERGAGFEFVDKVVGGAVPRQFIPSVEKGARAQLERGVVAGYPMVDVRVTLLDGKAHAVDSSDMAFQMAAGAALKEAASDPTVTAVLEPVDLVEVTVSEEYMGAIMTDLSARRGQLQGQDADGRTVVVRALVPQLELARYAIDLRGLAHGSGTFHRTFHGYELMPPHLLP</sequence>
<dbReference type="SUPFAM" id="SSF54211">
    <property type="entry name" value="Ribosomal protein S5 domain 2-like"/>
    <property type="match status" value="1"/>
</dbReference>
<keyword evidence="1" id="KW-0547">Nucleotide-binding</keyword>
<dbReference type="Pfam" id="PF22042">
    <property type="entry name" value="EF-G_D2"/>
    <property type="match status" value="1"/>
</dbReference>
<dbReference type="PROSITE" id="PS51722">
    <property type="entry name" value="G_TR_2"/>
    <property type="match status" value="1"/>
</dbReference>
<dbReference type="InterPro" id="IPR053905">
    <property type="entry name" value="EF-G-like_DII"/>
</dbReference>
<dbReference type="GO" id="GO:0003746">
    <property type="term" value="F:translation elongation factor activity"/>
    <property type="evidence" value="ECO:0007669"/>
    <property type="project" value="UniProtKB-KW"/>
</dbReference>
<gene>
    <name evidence="4" type="ORF">PCC79_04905</name>
</gene>
<dbReference type="PRINTS" id="PR00315">
    <property type="entry name" value="ELONGATNFCT"/>
</dbReference>
<dbReference type="InterPro" id="IPR020568">
    <property type="entry name" value="Ribosomal_Su5_D2-typ_SF"/>
</dbReference>
<dbReference type="RefSeq" id="WP_342373162.1">
    <property type="nucleotide sequence ID" value="NZ_CP115965.1"/>
</dbReference>
<dbReference type="CDD" id="cd01434">
    <property type="entry name" value="EFG_mtEFG1_IV"/>
    <property type="match status" value="1"/>
</dbReference>
<dbReference type="PANTHER" id="PTHR43261">
    <property type="entry name" value="TRANSLATION ELONGATION FACTOR G-RELATED"/>
    <property type="match status" value="1"/>
</dbReference>
<dbReference type="NCBIfam" id="TIGR00231">
    <property type="entry name" value="small_GTP"/>
    <property type="match status" value="1"/>
</dbReference>
<dbReference type="InterPro" id="IPR047872">
    <property type="entry name" value="EFG_IV"/>
</dbReference>
<dbReference type="SUPFAM" id="SSF52540">
    <property type="entry name" value="P-loop containing nucleoside triphosphate hydrolases"/>
    <property type="match status" value="1"/>
</dbReference>
<dbReference type="Gene3D" id="3.30.70.240">
    <property type="match status" value="1"/>
</dbReference>
<keyword evidence="2" id="KW-0342">GTP-binding</keyword>
<dbReference type="InterPro" id="IPR035647">
    <property type="entry name" value="EFG_III/V"/>
</dbReference>
<dbReference type="EMBL" id="CP115965">
    <property type="protein sequence ID" value="WZW99538.1"/>
    <property type="molecule type" value="Genomic_DNA"/>
</dbReference>
<dbReference type="Proteomes" id="UP001434337">
    <property type="component" value="Chromosome"/>
</dbReference>
<dbReference type="SMART" id="SM00889">
    <property type="entry name" value="EFG_IV"/>
    <property type="match status" value="1"/>
</dbReference>
<dbReference type="Gene3D" id="3.30.230.10">
    <property type="match status" value="1"/>
</dbReference>
<protein>
    <submittedName>
        <fullName evidence="4">Elongation factor G</fullName>
    </submittedName>
</protein>
<dbReference type="InterPro" id="IPR041095">
    <property type="entry name" value="EFG_II"/>
</dbReference>
<keyword evidence="4" id="KW-0648">Protein biosynthesis</keyword>
<keyword evidence="5" id="KW-1185">Reference proteome</keyword>
<dbReference type="Pfam" id="PF03764">
    <property type="entry name" value="EFG_IV"/>
    <property type="match status" value="1"/>
</dbReference>
<dbReference type="SUPFAM" id="SSF50447">
    <property type="entry name" value="Translation proteins"/>
    <property type="match status" value="1"/>
</dbReference>
<dbReference type="Gene3D" id="2.40.30.10">
    <property type="entry name" value="Translation factors"/>
    <property type="match status" value="1"/>
</dbReference>
<dbReference type="SUPFAM" id="SSF54980">
    <property type="entry name" value="EF-G C-terminal domain-like"/>
    <property type="match status" value="2"/>
</dbReference>
<dbReference type="SMART" id="SM00838">
    <property type="entry name" value="EFG_C"/>
    <property type="match status" value="1"/>
</dbReference>
<dbReference type="PANTHER" id="PTHR43261:SF6">
    <property type="entry name" value="ELONGATION FACTOR G-LIKE PROTEIN"/>
    <property type="match status" value="1"/>
</dbReference>
<dbReference type="InterPro" id="IPR027417">
    <property type="entry name" value="P-loop_NTPase"/>
</dbReference>
<organism evidence="4 5">
    <name type="scientific">Propioniciclava soli</name>
    <dbReference type="NCBI Taxonomy" id="2775081"/>
    <lineage>
        <taxon>Bacteria</taxon>
        <taxon>Bacillati</taxon>
        <taxon>Actinomycetota</taxon>
        <taxon>Actinomycetes</taxon>
        <taxon>Propionibacteriales</taxon>
        <taxon>Propionibacteriaceae</taxon>
        <taxon>Propioniciclava</taxon>
    </lineage>
</organism>
<dbReference type="InterPro" id="IPR000640">
    <property type="entry name" value="EFG_V-like"/>
</dbReference>
<dbReference type="Pfam" id="PF00679">
    <property type="entry name" value="EFG_C"/>
    <property type="match status" value="1"/>
</dbReference>